<evidence type="ECO:0000313" key="1">
    <source>
        <dbReference type="EMBL" id="KAI9913077.1"/>
    </source>
</evidence>
<gene>
    <name evidence="1" type="ORF">PsorP6_006752</name>
</gene>
<comment type="caution">
    <text evidence="1">The sequence shown here is derived from an EMBL/GenBank/DDBJ whole genome shotgun (WGS) entry which is preliminary data.</text>
</comment>
<proteinExistence type="predicted"/>
<organism evidence="1 2">
    <name type="scientific">Peronosclerospora sorghi</name>
    <dbReference type="NCBI Taxonomy" id="230839"/>
    <lineage>
        <taxon>Eukaryota</taxon>
        <taxon>Sar</taxon>
        <taxon>Stramenopiles</taxon>
        <taxon>Oomycota</taxon>
        <taxon>Peronosporomycetes</taxon>
        <taxon>Peronosporales</taxon>
        <taxon>Peronosporaceae</taxon>
        <taxon>Peronosclerospora</taxon>
    </lineage>
</organism>
<keyword evidence="2" id="KW-1185">Reference proteome</keyword>
<name>A0ACC0W3P5_9STRA</name>
<dbReference type="EMBL" id="CM047583">
    <property type="protein sequence ID" value="KAI9913077.1"/>
    <property type="molecule type" value="Genomic_DNA"/>
</dbReference>
<protein>
    <submittedName>
        <fullName evidence="1">Uncharacterized protein</fullName>
    </submittedName>
</protein>
<accession>A0ACC0W3P5</accession>
<reference evidence="1 2" key="1">
    <citation type="journal article" date="2022" name="bioRxiv">
        <title>The genome of the oomycete Peronosclerospora sorghi, a cosmopolitan pathogen of maize and sorghum, is inflated with dispersed pseudogenes.</title>
        <authorList>
            <person name="Fletcher K."/>
            <person name="Martin F."/>
            <person name="Isakeit T."/>
            <person name="Cavanaugh K."/>
            <person name="Magill C."/>
            <person name="Michelmore R."/>
        </authorList>
    </citation>
    <scope>NUCLEOTIDE SEQUENCE [LARGE SCALE GENOMIC DNA]</scope>
    <source>
        <strain evidence="1">P6</strain>
    </source>
</reference>
<evidence type="ECO:0000313" key="2">
    <source>
        <dbReference type="Proteomes" id="UP001163321"/>
    </source>
</evidence>
<dbReference type="Proteomes" id="UP001163321">
    <property type="component" value="Chromosome 4"/>
</dbReference>
<sequence>MCLVGTVMTHGLMVLFQTWYLRVKAFIKYTPVSCLNEATFVMVVPRSFKGKSSIIELTRPRGTSAGKNPSIPHNRGVSQNVRPRHDWIADMFKQQLLEPLIVFQIFSVCLYMLDEYWQYLLFTLAMIIMFAGVTVMSRLKNLQTLCGMGDRAREVYVHREKTWKKVNYDRLVPGDVISIKRETDGDHDNMVPCDCLLDGSAVLNKATLTGETV</sequence>